<dbReference type="Gene3D" id="3.40.50.2300">
    <property type="match status" value="1"/>
</dbReference>
<dbReference type="Gene3D" id="2.40.50.1020">
    <property type="entry name" value="LytTr DNA-binding domain"/>
    <property type="match status" value="1"/>
</dbReference>
<feature type="modified residue" description="4-aspartylphosphate" evidence="1">
    <location>
        <position position="54"/>
    </location>
</feature>
<evidence type="ECO:0000313" key="4">
    <source>
        <dbReference type="EMBL" id="GAL85989.1"/>
    </source>
</evidence>
<dbReference type="AlphaFoldDB" id="A0A098LHR5"/>
<dbReference type="GO" id="GO:0003677">
    <property type="term" value="F:DNA binding"/>
    <property type="evidence" value="ECO:0007669"/>
    <property type="project" value="InterPro"/>
</dbReference>
<dbReference type="PROSITE" id="PS50110">
    <property type="entry name" value="RESPONSE_REGULATORY"/>
    <property type="match status" value="1"/>
</dbReference>
<dbReference type="SMART" id="SM00850">
    <property type="entry name" value="LytTR"/>
    <property type="match status" value="1"/>
</dbReference>
<feature type="domain" description="Response regulatory" evidence="2">
    <location>
        <begin position="2"/>
        <end position="117"/>
    </location>
</feature>
<proteinExistence type="predicted"/>
<dbReference type="STRING" id="153721.MYP_3218"/>
<dbReference type="PROSITE" id="PS50930">
    <property type="entry name" value="HTH_LYTTR"/>
    <property type="match status" value="1"/>
</dbReference>
<dbReference type="eggNOG" id="COG3279">
    <property type="taxonomic scope" value="Bacteria"/>
</dbReference>
<name>A0A098LHR5_9BACT</name>
<dbReference type="Pfam" id="PF00072">
    <property type="entry name" value="Response_reg"/>
    <property type="match status" value="1"/>
</dbReference>
<keyword evidence="1" id="KW-0597">Phosphoprotein</keyword>
<dbReference type="GO" id="GO:0000156">
    <property type="term" value="F:phosphorelay response regulator activity"/>
    <property type="evidence" value="ECO:0007669"/>
    <property type="project" value="InterPro"/>
</dbReference>
<feature type="domain" description="HTH LytTR-type" evidence="3">
    <location>
        <begin position="154"/>
        <end position="249"/>
    </location>
</feature>
<dbReference type="Pfam" id="PF04397">
    <property type="entry name" value="LytTR"/>
    <property type="match status" value="1"/>
</dbReference>
<dbReference type="InterPro" id="IPR001789">
    <property type="entry name" value="Sig_transdc_resp-reg_receiver"/>
</dbReference>
<organism evidence="4 5">
    <name type="scientific">Sporocytophaga myxococcoides</name>
    <dbReference type="NCBI Taxonomy" id="153721"/>
    <lineage>
        <taxon>Bacteria</taxon>
        <taxon>Pseudomonadati</taxon>
        <taxon>Bacteroidota</taxon>
        <taxon>Cytophagia</taxon>
        <taxon>Cytophagales</taxon>
        <taxon>Cytophagaceae</taxon>
        <taxon>Sporocytophaga</taxon>
    </lineage>
</organism>
<dbReference type="InterPro" id="IPR007492">
    <property type="entry name" value="LytTR_DNA-bd_dom"/>
</dbReference>
<dbReference type="InterPro" id="IPR046947">
    <property type="entry name" value="LytR-like"/>
</dbReference>
<dbReference type="InterPro" id="IPR011006">
    <property type="entry name" value="CheY-like_superfamily"/>
</dbReference>
<evidence type="ECO:0000313" key="5">
    <source>
        <dbReference type="Proteomes" id="UP000030185"/>
    </source>
</evidence>
<dbReference type="SUPFAM" id="SSF52172">
    <property type="entry name" value="CheY-like"/>
    <property type="match status" value="1"/>
</dbReference>
<sequence length="251" mass="28590">MKCIIVDDAPQARELLRMMLADLAEDIEIAGEAENVDQAVSLIRSVNPEVVFLDIEMPGKSGLQLLEDFVKEEVTFEVVFVTAFHQYAIQAFRLSAIDYLVKPLRGQELQEALVKIREKVLMKESLERLKVLLSNLTVKDNSTLCIPLSYGYDYLPINDIEYIEADRSYSYIHLTGGVHKVITKPLAYFDDMLQSFDVFVKVHRSYLVSLQHITSYKKKSEGGTIIFKSGKSAEVARNYRKLFLDKLALKS</sequence>
<dbReference type="RefSeq" id="WP_045465079.1">
    <property type="nucleotide sequence ID" value="NZ_BBLT01000006.1"/>
</dbReference>
<dbReference type="Proteomes" id="UP000030185">
    <property type="component" value="Unassembled WGS sequence"/>
</dbReference>
<accession>A0A098LHR5</accession>
<dbReference type="OrthoDB" id="1646880at2"/>
<evidence type="ECO:0000259" key="3">
    <source>
        <dbReference type="PROSITE" id="PS50930"/>
    </source>
</evidence>
<keyword evidence="5" id="KW-1185">Reference proteome</keyword>
<evidence type="ECO:0000256" key="1">
    <source>
        <dbReference type="PROSITE-ProRule" id="PRU00169"/>
    </source>
</evidence>
<dbReference type="PANTHER" id="PTHR37299:SF1">
    <property type="entry name" value="STAGE 0 SPORULATION PROTEIN A HOMOLOG"/>
    <property type="match status" value="1"/>
</dbReference>
<protein>
    <submittedName>
        <fullName evidence="4">LytTR family two component transcriptional regulator</fullName>
    </submittedName>
</protein>
<dbReference type="SMART" id="SM00448">
    <property type="entry name" value="REC"/>
    <property type="match status" value="1"/>
</dbReference>
<dbReference type="PANTHER" id="PTHR37299">
    <property type="entry name" value="TRANSCRIPTIONAL REGULATOR-RELATED"/>
    <property type="match status" value="1"/>
</dbReference>
<evidence type="ECO:0000259" key="2">
    <source>
        <dbReference type="PROSITE" id="PS50110"/>
    </source>
</evidence>
<reference evidence="4 5" key="1">
    <citation type="submission" date="2014-09" db="EMBL/GenBank/DDBJ databases">
        <title>Sporocytophaga myxococcoides PG-01 genome sequencing.</title>
        <authorList>
            <person name="Liu L."/>
            <person name="Gao P.J."/>
            <person name="Chen G.J."/>
            <person name="Wang L.S."/>
        </authorList>
    </citation>
    <scope>NUCLEOTIDE SEQUENCE [LARGE SCALE GENOMIC DNA]</scope>
    <source>
        <strain evidence="4 5">PG-01</strain>
    </source>
</reference>
<dbReference type="EMBL" id="BBLT01000006">
    <property type="protein sequence ID" value="GAL85989.1"/>
    <property type="molecule type" value="Genomic_DNA"/>
</dbReference>
<gene>
    <name evidence="4" type="ORF">MYP_3218</name>
</gene>
<comment type="caution">
    <text evidence="4">The sequence shown here is derived from an EMBL/GenBank/DDBJ whole genome shotgun (WGS) entry which is preliminary data.</text>
</comment>